<gene>
    <name evidence="1" type="ORF">TSPI_10405</name>
</gene>
<evidence type="ECO:0000313" key="1">
    <source>
        <dbReference type="EMBL" id="KAL1241560.1"/>
    </source>
</evidence>
<accession>A0ABR3KM88</accession>
<name>A0ABR3KM88_TRISP</name>
<sequence length="163" mass="17813">MALDQLCRPPATSTTSVTTFLPRELLSTAVVCIGLLETAAAALPLPPPEALRSKLNFHGPPTSLGHHFPPQPHLLLLLLLAAPLRRTVLLDVDASEDALGDVLSHLNDKSLPESLLLLLMMMVVLESHCDKSVTILFLNHLLIDIHLGTIFRFNVRFRSSMSS</sequence>
<protein>
    <submittedName>
        <fullName evidence="1">Lethal(3)malignant brain tumor-like protein</fullName>
    </submittedName>
</protein>
<evidence type="ECO:0000313" key="2">
    <source>
        <dbReference type="Proteomes" id="UP001558632"/>
    </source>
</evidence>
<keyword evidence="2" id="KW-1185">Reference proteome</keyword>
<organism evidence="1 2">
    <name type="scientific">Trichinella spiralis</name>
    <name type="common">Trichina worm</name>
    <dbReference type="NCBI Taxonomy" id="6334"/>
    <lineage>
        <taxon>Eukaryota</taxon>
        <taxon>Metazoa</taxon>
        <taxon>Ecdysozoa</taxon>
        <taxon>Nematoda</taxon>
        <taxon>Enoplea</taxon>
        <taxon>Dorylaimia</taxon>
        <taxon>Trichinellida</taxon>
        <taxon>Trichinellidae</taxon>
        <taxon>Trichinella</taxon>
    </lineage>
</organism>
<proteinExistence type="predicted"/>
<comment type="caution">
    <text evidence="1">The sequence shown here is derived from an EMBL/GenBank/DDBJ whole genome shotgun (WGS) entry which is preliminary data.</text>
</comment>
<reference evidence="1 2" key="1">
    <citation type="submission" date="2024-07" db="EMBL/GenBank/DDBJ databases">
        <title>Enhanced genomic and transcriptomic resources for Trichinella pseudospiralis and T. spiralis underpin the discovery of pronounced molecular differences between stages and species.</title>
        <authorList>
            <person name="Pasi K.K."/>
            <person name="La Rosa G."/>
            <person name="Gomez-Morales M.A."/>
            <person name="Tosini F."/>
            <person name="Sumanam S."/>
            <person name="Young N.D."/>
            <person name="Chang B.C."/>
            <person name="Robin G.B."/>
        </authorList>
    </citation>
    <scope>NUCLEOTIDE SEQUENCE [LARGE SCALE GENOMIC DNA]</scope>
    <source>
        <strain evidence="1">ISS534</strain>
    </source>
</reference>
<dbReference type="Proteomes" id="UP001558632">
    <property type="component" value="Unassembled WGS sequence"/>
</dbReference>
<dbReference type="EMBL" id="JBEUSY010000251">
    <property type="protein sequence ID" value="KAL1241560.1"/>
    <property type="molecule type" value="Genomic_DNA"/>
</dbReference>